<sequence length="228" mass="25425">MAKAEKFHTEAIEETYEMLADMIQKHHHYFGDTEVLILMKHGGWKSKGKTVFGKFKVLGDDLRSTWDKDAILYLNAEMWNKMSEPQQRYVLDHALFTLDLKSDKDGNTLEAADGRPLLKTVPPDIEAFVEVIKRHGPTTEDVKRLGLAIKEVNMDQLTIEDVIAKQQGGDQSKQPGNGVKVTHNPDGTVEVEDKNQLTIEQLAEAEAAAENGAGDGPKIPESDDDLPF</sequence>
<organism evidence="3 4">
    <name type="scientific">Paenibacillus pseudetheri</name>
    <dbReference type="NCBI Taxonomy" id="2897682"/>
    <lineage>
        <taxon>Bacteria</taxon>
        <taxon>Bacillati</taxon>
        <taxon>Bacillota</taxon>
        <taxon>Bacilli</taxon>
        <taxon>Bacillales</taxon>
        <taxon>Paenibacillaceae</taxon>
        <taxon>Paenibacillus</taxon>
    </lineage>
</organism>
<evidence type="ECO:0000256" key="1">
    <source>
        <dbReference type="SAM" id="MobiDB-lite"/>
    </source>
</evidence>
<gene>
    <name evidence="3" type="ORF">PAECIP111894_04973</name>
</gene>
<comment type="caution">
    <text evidence="3">The sequence shown here is derived from an EMBL/GenBank/DDBJ whole genome shotgun (WGS) entry which is preliminary data.</text>
</comment>
<keyword evidence="4" id="KW-1185">Reference proteome</keyword>
<feature type="region of interest" description="Disordered" evidence="1">
    <location>
        <begin position="166"/>
        <end position="188"/>
    </location>
</feature>
<evidence type="ECO:0000259" key="2">
    <source>
        <dbReference type="Pfam" id="PF18894"/>
    </source>
</evidence>
<evidence type="ECO:0000313" key="3">
    <source>
        <dbReference type="EMBL" id="CAH1058787.1"/>
    </source>
</evidence>
<accession>A0ABN8FNI6</accession>
<evidence type="ECO:0000313" key="4">
    <source>
        <dbReference type="Proteomes" id="UP000838749"/>
    </source>
</evidence>
<reference evidence="3" key="1">
    <citation type="submission" date="2021-12" db="EMBL/GenBank/DDBJ databases">
        <authorList>
            <person name="Criscuolo A."/>
        </authorList>
    </citation>
    <scope>NUCLEOTIDE SEQUENCE</scope>
    <source>
        <strain evidence="3">CIP111894</strain>
    </source>
</reference>
<dbReference type="RefSeq" id="WP_279306914.1">
    <property type="nucleotide sequence ID" value="NZ_CAKMAB010000040.1"/>
</dbReference>
<dbReference type="Proteomes" id="UP000838749">
    <property type="component" value="Unassembled WGS sequence"/>
</dbReference>
<name>A0ABN8FNI6_9BACL</name>
<dbReference type="InterPro" id="IPR043998">
    <property type="entry name" value="Put_Metallopep"/>
</dbReference>
<proteinExistence type="predicted"/>
<protein>
    <recommendedName>
        <fullName evidence="2">Putative phage metallopeptidase domain-containing protein</fullName>
    </recommendedName>
</protein>
<feature type="region of interest" description="Disordered" evidence="1">
    <location>
        <begin position="205"/>
        <end position="228"/>
    </location>
</feature>
<dbReference type="Pfam" id="PF18894">
    <property type="entry name" value="PhageMetallopep"/>
    <property type="match status" value="1"/>
</dbReference>
<feature type="domain" description="Putative phage metallopeptidase" evidence="2">
    <location>
        <begin position="8"/>
        <end position="146"/>
    </location>
</feature>
<dbReference type="EMBL" id="CAKMAB010000040">
    <property type="protein sequence ID" value="CAH1058787.1"/>
    <property type="molecule type" value="Genomic_DNA"/>
</dbReference>